<organism evidence="1 2">
    <name type="scientific">Variovorax paradoxus</name>
    <dbReference type="NCBI Taxonomy" id="34073"/>
    <lineage>
        <taxon>Bacteria</taxon>
        <taxon>Pseudomonadati</taxon>
        <taxon>Pseudomonadota</taxon>
        <taxon>Betaproteobacteria</taxon>
        <taxon>Burkholderiales</taxon>
        <taxon>Comamonadaceae</taxon>
        <taxon>Variovorax</taxon>
    </lineage>
</organism>
<accession>A0AAW8EHG0</accession>
<name>A0AAW8EHG0_VARPD</name>
<dbReference type="Pfam" id="PF15594">
    <property type="entry name" value="Imm50"/>
    <property type="match status" value="1"/>
</dbReference>
<sequence>MNTPNRIINPQALLSMYEEFPSLNGSEIMEILFKRDEPRVSMKIMTSNKPEKTPARWPQGFDVVYLGISFIGVKKITQSGWGHTNTVDQFNIENPNDSVSVRISCKNDFSFSFDCDWISVDSVAPGSIGTP</sequence>
<dbReference type="EMBL" id="JAUSRV010000007">
    <property type="protein sequence ID" value="MDP9971924.1"/>
    <property type="molecule type" value="Genomic_DNA"/>
</dbReference>
<reference evidence="1" key="1">
    <citation type="submission" date="2023-07" db="EMBL/GenBank/DDBJ databases">
        <title>Sorghum-associated microbial communities from plants grown in Nebraska, USA.</title>
        <authorList>
            <person name="Schachtman D."/>
        </authorList>
    </citation>
    <scope>NUCLEOTIDE SEQUENCE</scope>
    <source>
        <strain evidence="1">DS3315</strain>
    </source>
</reference>
<dbReference type="AlphaFoldDB" id="A0AAW8EHG0"/>
<proteinExistence type="predicted"/>
<gene>
    <name evidence="1" type="ORF">J2W39_003166</name>
</gene>
<evidence type="ECO:0000313" key="2">
    <source>
        <dbReference type="Proteomes" id="UP001224845"/>
    </source>
</evidence>
<evidence type="ECO:0000313" key="1">
    <source>
        <dbReference type="EMBL" id="MDP9971924.1"/>
    </source>
</evidence>
<evidence type="ECO:0008006" key="3">
    <source>
        <dbReference type="Google" id="ProtNLM"/>
    </source>
</evidence>
<dbReference type="InterPro" id="IPR028957">
    <property type="entry name" value="Imm50"/>
</dbReference>
<comment type="caution">
    <text evidence="1">The sequence shown here is derived from an EMBL/GenBank/DDBJ whole genome shotgun (WGS) entry which is preliminary data.</text>
</comment>
<dbReference type="Proteomes" id="UP001224845">
    <property type="component" value="Unassembled WGS sequence"/>
</dbReference>
<protein>
    <recommendedName>
        <fullName evidence="3">Immunity protein 50</fullName>
    </recommendedName>
</protein>
<dbReference type="RefSeq" id="WP_080515781.1">
    <property type="nucleotide sequence ID" value="NZ_CAXUQF020000002.1"/>
</dbReference>